<sequence length="98" mass="10780">MKNIYVMSLAGLLALIGTVVGITAYFGLPIWLTLIGIGMVSFGCLMLLADMSRPNGGPPDTKTMVQLFVLFLPVMPVLLPILLILFMVLFVKQKLLRR</sequence>
<reference evidence="3" key="1">
    <citation type="journal article" date="2019" name="Int. J. Syst. Evol. Microbiol.">
        <title>The Global Catalogue of Microorganisms (GCM) 10K type strain sequencing project: providing services to taxonomists for standard genome sequencing and annotation.</title>
        <authorList>
            <consortium name="The Broad Institute Genomics Platform"/>
            <consortium name="The Broad Institute Genome Sequencing Center for Infectious Disease"/>
            <person name="Wu L."/>
            <person name="Ma J."/>
        </authorList>
    </citation>
    <scope>NUCLEOTIDE SEQUENCE [LARGE SCALE GENOMIC DNA]</scope>
    <source>
        <strain evidence="3">JCM 16673</strain>
    </source>
</reference>
<dbReference type="Proteomes" id="UP001501353">
    <property type="component" value="Unassembled WGS sequence"/>
</dbReference>
<name>A0ABP7TSA1_9BURK</name>
<keyword evidence="1" id="KW-0472">Membrane</keyword>
<proteinExistence type="predicted"/>
<keyword evidence="1" id="KW-1133">Transmembrane helix</keyword>
<protein>
    <submittedName>
        <fullName evidence="2">Uncharacterized protein</fullName>
    </submittedName>
</protein>
<evidence type="ECO:0000313" key="2">
    <source>
        <dbReference type="EMBL" id="GAA4029709.1"/>
    </source>
</evidence>
<feature type="transmembrane region" description="Helical" evidence="1">
    <location>
        <begin position="69"/>
        <end position="91"/>
    </location>
</feature>
<dbReference type="EMBL" id="BAAAZE010000012">
    <property type="protein sequence ID" value="GAA4029709.1"/>
    <property type="molecule type" value="Genomic_DNA"/>
</dbReference>
<gene>
    <name evidence="2" type="ORF">GCM10022212_29900</name>
</gene>
<evidence type="ECO:0000313" key="3">
    <source>
        <dbReference type="Proteomes" id="UP001501353"/>
    </source>
</evidence>
<evidence type="ECO:0000256" key="1">
    <source>
        <dbReference type="SAM" id="Phobius"/>
    </source>
</evidence>
<keyword evidence="3" id="KW-1185">Reference proteome</keyword>
<keyword evidence="1" id="KW-0812">Transmembrane</keyword>
<accession>A0ABP7TSA1</accession>
<organism evidence="2 3">
    <name type="scientific">Actimicrobium antarcticum</name>
    <dbReference type="NCBI Taxonomy" id="1051899"/>
    <lineage>
        <taxon>Bacteria</taxon>
        <taxon>Pseudomonadati</taxon>
        <taxon>Pseudomonadota</taxon>
        <taxon>Betaproteobacteria</taxon>
        <taxon>Burkholderiales</taxon>
        <taxon>Oxalobacteraceae</taxon>
        <taxon>Actimicrobium</taxon>
    </lineage>
</organism>
<comment type="caution">
    <text evidence="2">The sequence shown here is derived from an EMBL/GenBank/DDBJ whole genome shotgun (WGS) entry which is preliminary data.</text>
</comment>
<dbReference type="RefSeq" id="WP_344764360.1">
    <property type="nucleotide sequence ID" value="NZ_BAAAZE010000012.1"/>
</dbReference>
<feature type="transmembrane region" description="Helical" evidence="1">
    <location>
        <begin position="6"/>
        <end position="26"/>
    </location>
</feature>
<feature type="transmembrane region" description="Helical" evidence="1">
    <location>
        <begin position="31"/>
        <end position="49"/>
    </location>
</feature>